<comment type="caution">
    <text evidence="1">The sequence shown here is derived from an EMBL/GenBank/DDBJ whole genome shotgun (WGS) entry which is preliminary data.</text>
</comment>
<dbReference type="InterPro" id="IPR011009">
    <property type="entry name" value="Kinase-like_dom_sf"/>
</dbReference>
<keyword evidence="2" id="KW-1185">Reference proteome</keyword>
<reference evidence="1 2" key="1">
    <citation type="submission" date="2017-05" db="EMBL/GenBank/DDBJ databases">
        <title>Genome sequence for an aflatoxigenic pathogen of Argentinian peanut, Aspergillus arachidicola.</title>
        <authorList>
            <person name="Moore G."/>
            <person name="Beltz S.B."/>
            <person name="Mack B.M."/>
        </authorList>
    </citation>
    <scope>NUCLEOTIDE SEQUENCE [LARGE SCALE GENOMIC DNA]</scope>
    <source>
        <strain evidence="1 2">CBS 117610</strain>
    </source>
</reference>
<dbReference type="AlphaFoldDB" id="A0A2G7GAP3"/>
<dbReference type="PANTHER" id="PTHR21310:SF15">
    <property type="entry name" value="AMINOGLYCOSIDE PHOSPHOTRANSFERASE DOMAIN-CONTAINING PROTEIN"/>
    <property type="match status" value="1"/>
</dbReference>
<dbReference type="Proteomes" id="UP000231358">
    <property type="component" value="Unassembled WGS sequence"/>
</dbReference>
<evidence type="ECO:0000313" key="2">
    <source>
        <dbReference type="Proteomes" id="UP000231358"/>
    </source>
</evidence>
<accession>A0A2G7GAP3</accession>
<protein>
    <submittedName>
        <fullName evidence="1">Uncharacterized protein</fullName>
    </submittedName>
</protein>
<dbReference type="EMBL" id="NEXV01000038">
    <property type="protein sequence ID" value="PIG89923.1"/>
    <property type="molecule type" value="Genomic_DNA"/>
</dbReference>
<gene>
    <name evidence="1" type="ORF">AARAC_003550</name>
</gene>
<dbReference type="STRING" id="656916.A0A2G7GAP3"/>
<evidence type="ECO:0000313" key="1">
    <source>
        <dbReference type="EMBL" id="PIG89923.1"/>
    </source>
</evidence>
<name>A0A2G7GAP3_9EURO</name>
<organism evidence="1 2">
    <name type="scientific">Aspergillus arachidicola</name>
    <dbReference type="NCBI Taxonomy" id="656916"/>
    <lineage>
        <taxon>Eukaryota</taxon>
        <taxon>Fungi</taxon>
        <taxon>Dikarya</taxon>
        <taxon>Ascomycota</taxon>
        <taxon>Pezizomycotina</taxon>
        <taxon>Eurotiomycetes</taxon>
        <taxon>Eurotiomycetidae</taxon>
        <taxon>Eurotiales</taxon>
        <taxon>Aspergillaceae</taxon>
        <taxon>Aspergillus</taxon>
        <taxon>Aspergillus subgen. Circumdati</taxon>
    </lineage>
</organism>
<proteinExistence type="predicted"/>
<dbReference type="InterPro" id="IPR051678">
    <property type="entry name" value="AGP_Transferase"/>
</dbReference>
<dbReference type="PANTHER" id="PTHR21310">
    <property type="entry name" value="AMINOGLYCOSIDE PHOSPHOTRANSFERASE-RELATED-RELATED"/>
    <property type="match status" value="1"/>
</dbReference>
<dbReference type="SUPFAM" id="SSF56112">
    <property type="entry name" value="Protein kinase-like (PK-like)"/>
    <property type="match status" value="1"/>
</dbReference>
<sequence length="508" mass="58531">MSQDPKLDIFTYAEFDLQALCRRASTLRQSMPCVCDPEQRPASGSFNWAIFISFEDGVRWVFRSPHSRAFMPMELGIKLLASEAATLRYLEAHSDIPVPKVYDFWYQALSDHILLDLISCSASSDNDIGVPYIFMSEATGWPLSKFWRPAGSSQPDLDKANKARVLTQLGGIAWKLSQLRFDKIGSLFEEDGSIEIKECLSRGHMLHGRYDLEIPRGPFASDAEFYGSLVSAFSEQAEILQLSHHCFVAPVPSWEDYESSVQYKSATGLYHAGNALRDIMRKFRLPPVDPATFPLCHADLSVNNIYVDDNYNITCIIDWAFTSSIPESMLLAAPGLPQYRDELPPELQLAFINGFIASMPGSIEEKLVYRYRESLNQGQVSWRLSRLLNLDSINDYDLFATIWHFIHGPEENVGEYFLQQRRLSHYIQLYSEVQEEDQPPSKIEKDEKDYFQNKDFRNTIARKLTLISEWKTQYTVNNQPRLRKDMFVASSKLWKWIQEFMQDWEYGS</sequence>